<evidence type="ECO:0000313" key="10">
    <source>
        <dbReference type="EMBL" id="RIH77611.1"/>
    </source>
</evidence>
<gene>
    <name evidence="10" type="ORF">Mcate_01232</name>
</gene>
<comment type="subcellular location">
    <subcellularLocation>
        <location evidence="9">Cell membrane</location>
        <topology evidence="9">Multi-pass membrane protein</topology>
    </subcellularLocation>
    <subcellularLocation>
        <location evidence="1">Membrane</location>
        <topology evidence="1">Multi-pass membrane protein</topology>
    </subcellularLocation>
</comment>
<proteinExistence type="inferred from homology"/>
<feature type="transmembrane region" description="Helical" evidence="9">
    <location>
        <begin position="7"/>
        <end position="24"/>
    </location>
</feature>
<feature type="transmembrane region" description="Helical" evidence="9">
    <location>
        <begin position="52"/>
        <end position="74"/>
    </location>
</feature>
<name>A0A399E5R7_9DEIN</name>
<dbReference type="Pfam" id="PF03840">
    <property type="entry name" value="SecG"/>
    <property type="match status" value="1"/>
</dbReference>
<comment type="caution">
    <text evidence="10">The sequence shown here is derived from an EMBL/GenBank/DDBJ whole genome shotgun (WGS) entry which is preliminary data.</text>
</comment>
<dbReference type="NCBIfam" id="TIGR00810">
    <property type="entry name" value="secG"/>
    <property type="match status" value="1"/>
</dbReference>
<evidence type="ECO:0000256" key="9">
    <source>
        <dbReference type="RuleBase" id="RU365087"/>
    </source>
</evidence>
<comment type="similarity">
    <text evidence="2 9">Belongs to the SecG family.</text>
</comment>
<dbReference type="AlphaFoldDB" id="A0A399E5R7"/>
<keyword evidence="6 9" id="KW-1133">Transmembrane helix</keyword>
<evidence type="ECO:0000256" key="6">
    <source>
        <dbReference type="ARBA" id="ARBA00022989"/>
    </source>
</evidence>
<keyword evidence="7 9" id="KW-0811">Translocation</keyword>
<keyword evidence="8 9" id="KW-0472">Membrane</keyword>
<dbReference type="OrthoDB" id="33195at2"/>
<dbReference type="GO" id="GO:0005886">
    <property type="term" value="C:plasma membrane"/>
    <property type="evidence" value="ECO:0007669"/>
    <property type="project" value="UniProtKB-SubCell"/>
</dbReference>
<dbReference type="RefSeq" id="WP_027887767.1">
    <property type="nucleotide sequence ID" value="NZ_JBHSXZ010000049.1"/>
</dbReference>
<keyword evidence="9" id="KW-1003">Cell membrane</keyword>
<dbReference type="InterPro" id="IPR004692">
    <property type="entry name" value="SecG"/>
</dbReference>
<keyword evidence="4 9" id="KW-0812">Transmembrane</keyword>
<sequence>MEFLQNLLIFFYIAIAGLLVYLVLSQEPRQGAGDMFGGSTDLFSTRGVTGGLYRITIVLGVLFVALAFSFRFFAR</sequence>
<evidence type="ECO:0000256" key="3">
    <source>
        <dbReference type="ARBA" id="ARBA00022448"/>
    </source>
</evidence>
<dbReference type="EMBL" id="QWKX01000024">
    <property type="protein sequence ID" value="RIH77611.1"/>
    <property type="molecule type" value="Genomic_DNA"/>
</dbReference>
<evidence type="ECO:0000256" key="1">
    <source>
        <dbReference type="ARBA" id="ARBA00004141"/>
    </source>
</evidence>
<evidence type="ECO:0000313" key="11">
    <source>
        <dbReference type="Proteomes" id="UP000266089"/>
    </source>
</evidence>
<accession>A0A399E5R7</accession>
<reference evidence="10 11" key="1">
    <citation type="submission" date="2018-08" db="EMBL/GenBank/DDBJ databases">
        <title>Meiothermus cateniformans JCM 15151 genome sequencing project.</title>
        <authorList>
            <person name="Da Costa M.S."/>
            <person name="Albuquerque L."/>
            <person name="Raposo P."/>
            <person name="Froufe H.J.C."/>
            <person name="Barroso C.S."/>
            <person name="Egas C."/>
        </authorList>
    </citation>
    <scope>NUCLEOTIDE SEQUENCE [LARGE SCALE GENOMIC DNA]</scope>
    <source>
        <strain evidence="10 11">JCM 15151</strain>
    </source>
</reference>
<evidence type="ECO:0000256" key="2">
    <source>
        <dbReference type="ARBA" id="ARBA00008445"/>
    </source>
</evidence>
<evidence type="ECO:0000256" key="8">
    <source>
        <dbReference type="ARBA" id="ARBA00023136"/>
    </source>
</evidence>
<evidence type="ECO:0000256" key="7">
    <source>
        <dbReference type="ARBA" id="ARBA00023010"/>
    </source>
</evidence>
<evidence type="ECO:0000256" key="4">
    <source>
        <dbReference type="ARBA" id="ARBA00022692"/>
    </source>
</evidence>
<keyword evidence="5 9" id="KW-0653">Protein transport</keyword>
<protein>
    <recommendedName>
        <fullName evidence="9">Protein-export membrane protein SecG</fullName>
    </recommendedName>
</protein>
<dbReference type="GO" id="GO:0009306">
    <property type="term" value="P:protein secretion"/>
    <property type="evidence" value="ECO:0007669"/>
    <property type="project" value="UniProtKB-UniRule"/>
</dbReference>
<dbReference type="Proteomes" id="UP000266089">
    <property type="component" value="Unassembled WGS sequence"/>
</dbReference>
<comment type="function">
    <text evidence="9">Involved in protein export. Participates in an early event of protein translocation.</text>
</comment>
<evidence type="ECO:0000256" key="5">
    <source>
        <dbReference type="ARBA" id="ARBA00022927"/>
    </source>
</evidence>
<organism evidence="10 11">
    <name type="scientific">Meiothermus taiwanensis</name>
    <dbReference type="NCBI Taxonomy" id="172827"/>
    <lineage>
        <taxon>Bacteria</taxon>
        <taxon>Thermotogati</taxon>
        <taxon>Deinococcota</taxon>
        <taxon>Deinococci</taxon>
        <taxon>Thermales</taxon>
        <taxon>Thermaceae</taxon>
        <taxon>Meiothermus</taxon>
    </lineage>
</organism>
<keyword evidence="3 9" id="KW-0813">Transport</keyword>
<dbReference type="GO" id="GO:0015450">
    <property type="term" value="F:protein-transporting ATPase activity"/>
    <property type="evidence" value="ECO:0007669"/>
    <property type="project" value="UniProtKB-UniRule"/>
</dbReference>